<evidence type="ECO:0000256" key="1">
    <source>
        <dbReference type="ARBA" id="ARBA00004141"/>
    </source>
</evidence>
<organism evidence="6 7">
    <name type="scientific">Iphiclides podalirius</name>
    <name type="common">scarce swallowtail</name>
    <dbReference type="NCBI Taxonomy" id="110791"/>
    <lineage>
        <taxon>Eukaryota</taxon>
        <taxon>Metazoa</taxon>
        <taxon>Ecdysozoa</taxon>
        <taxon>Arthropoda</taxon>
        <taxon>Hexapoda</taxon>
        <taxon>Insecta</taxon>
        <taxon>Pterygota</taxon>
        <taxon>Neoptera</taxon>
        <taxon>Endopterygota</taxon>
        <taxon>Lepidoptera</taxon>
        <taxon>Glossata</taxon>
        <taxon>Ditrysia</taxon>
        <taxon>Papilionoidea</taxon>
        <taxon>Papilionidae</taxon>
        <taxon>Papilioninae</taxon>
        <taxon>Iphiclides</taxon>
    </lineage>
</organism>
<keyword evidence="2 5" id="KW-0812">Transmembrane</keyword>
<evidence type="ECO:0000313" key="6">
    <source>
        <dbReference type="EMBL" id="CAH2047324.1"/>
    </source>
</evidence>
<sequence length="138" mass="15975">MEVVSGKWRTIIPVLYQLPFGFGNAVLALLAYWLRDWRKLEFALATISSLYLLYWFWVPESPRWLLATGETEKAIDVLENIARENKMNTREISDLSEYSAKPEARVGDLSGDIARVLTRVHERVKLNICARLTEKYTP</sequence>
<dbReference type="EMBL" id="OW152829">
    <property type="protein sequence ID" value="CAH2047324.1"/>
    <property type="molecule type" value="Genomic_DNA"/>
</dbReference>
<feature type="non-terminal residue" evidence="6">
    <location>
        <position position="138"/>
    </location>
</feature>
<name>A0ABN8I745_9NEOP</name>
<keyword evidence="4 5" id="KW-0472">Membrane</keyword>
<protein>
    <submittedName>
        <fullName evidence="6">Uncharacterized protein</fullName>
    </submittedName>
</protein>
<dbReference type="PANTHER" id="PTHR24064">
    <property type="entry name" value="SOLUTE CARRIER FAMILY 22 MEMBER"/>
    <property type="match status" value="1"/>
</dbReference>
<evidence type="ECO:0000256" key="4">
    <source>
        <dbReference type="ARBA" id="ARBA00023136"/>
    </source>
</evidence>
<dbReference type="Gene3D" id="1.20.1250.20">
    <property type="entry name" value="MFS general substrate transporter like domains"/>
    <property type="match status" value="1"/>
</dbReference>
<feature type="transmembrane region" description="Helical" evidence="5">
    <location>
        <begin position="40"/>
        <end position="57"/>
    </location>
</feature>
<feature type="transmembrane region" description="Helical" evidence="5">
    <location>
        <begin position="14"/>
        <end position="33"/>
    </location>
</feature>
<keyword evidence="7" id="KW-1185">Reference proteome</keyword>
<keyword evidence="3 5" id="KW-1133">Transmembrane helix</keyword>
<dbReference type="InterPro" id="IPR005828">
    <property type="entry name" value="MFS_sugar_transport-like"/>
</dbReference>
<dbReference type="Proteomes" id="UP000837857">
    <property type="component" value="Chromosome 17"/>
</dbReference>
<dbReference type="InterPro" id="IPR036259">
    <property type="entry name" value="MFS_trans_sf"/>
</dbReference>
<dbReference type="Pfam" id="PF00083">
    <property type="entry name" value="Sugar_tr"/>
    <property type="match status" value="1"/>
</dbReference>
<evidence type="ECO:0000313" key="7">
    <source>
        <dbReference type="Proteomes" id="UP000837857"/>
    </source>
</evidence>
<evidence type="ECO:0000256" key="2">
    <source>
        <dbReference type="ARBA" id="ARBA00022692"/>
    </source>
</evidence>
<gene>
    <name evidence="6" type="ORF">IPOD504_LOCUS5722</name>
</gene>
<proteinExistence type="predicted"/>
<comment type="subcellular location">
    <subcellularLocation>
        <location evidence="1">Membrane</location>
        <topology evidence="1">Multi-pass membrane protein</topology>
    </subcellularLocation>
</comment>
<dbReference type="SUPFAM" id="SSF103473">
    <property type="entry name" value="MFS general substrate transporter"/>
    <property type="match status" value="1"/>
</dbReference>
<evidence type="ECO:0000256" key="5">
    <source>
        <dbReference type="SAM" id="Phobius"/>
    </source>
</evidence>
<accession>A0ABN8I745</accession>
<evidence type="ECO:0000256" key="3">
    <source>
        <dbReference type="ARBA" id="ARBA00022989"/>
    </source>
</evidence>
<reference evidence="6" key="1">
    <citation type="submission" date="2022-03" db="EMBL/GenBank/DDBJ databases">
        <authorList>
            <person name="Martin H S."/>
        </authorList>
    </citation>
    <scope>NUCLEOTIDE SEQUENCE</scope>
</reference>